<name>A0A834R3Y3_SARSC</name>
<reference evidence="12" key="1">
    <citation type="journal article" date="2020" name="PLoS Negl. Trop. Dis.">
        <title>High-quality nuclear genome for Sarcoptes scabiei-A critical resource for a neglected parasite.</title>
        <authorList>
            <person name="Korhonen P.K."/>
            <person name="Gasser R.B."/>
            <person name="Ma G."/>
            <person name="Wang T."/>
            <person name="Stroehlein A.J."/>
            <person name="Young N.D."/>
            <person name="Ang C.S."/>
            <person name="Fernando D.D."/>
            <person name="Lu H.C."/>
            <person name="Taylor S."/>
            <person name="Reynolds S.L."/>
            <person name="Mofiz E."/>
            <person name="Najaraj S.H."/>
            <person name="Gowda H."/>
            <person name="Madugundu A."/>
            <person name="Renuse S."/>
            <person name="Holt D."/>
            <person name="Pandey A."/>
            <person name="Papenfuss A.T."/>
            <person name="Fischer K."/>
        </authorList>
    </citation>
    <scope>NUCLEOTIDE SEQUENCE [LARGE SCALE GENOMIC DNA]</scope>
</reference>
<organism evidence="10">
    <name type="scientific">Sarcoptes scabiei</name>
    <name type="common">Itch mite</name>
    <name type="synonym">Acarus scabiei</name>
    <dbReference type="NCBI Taxonomy" id="52283"/>
    <lineage>
        <taxon>Eukaryota</taxon>
        <taxon>Metazoa</taxon>
        <taxon>Ecdysozoa</taxon>
        <taxon>Arthropoda</taxon>
        <taxon>Chelicerata</taxon>
        <taxon>Arachnida</taxon>
        <taxon>Acari</taxon>
        <taxon>Acariformes</taxon>
        <taxon>Sarcoptiformes</taxon>
        <taxon>Astigmata</taxon>
        <taxon>Psoroptidia</taxon>
        <taxon>Sarcoptoidea</taxon>
        <taxon>Sarcoptidae</taxon>
        <taxon>Sarcoptinae</taxon>
        <taxon>Sarcoptes</taxon>
    </lineage>
</organism>
<dbReference type="EnsemblMetazoa" id="SSS_546s_mrna">
    <property type="protein sequence ID" value="KAF7489857.1"/>
    <property type="gene ID" value="SSS_546"/>
</dbReference>
<evidence type="ECO:0000259" key="8">
    <source>
        <dbReference type="PROSITE" id="PS50090"/>
    </source>
</evidence>
<feature type="region of interest" description="Disordered" evidence="7">
    <location>
        <begin position="889"/>
        <end position="911"/>
    </location>
</feature>
<protein>
    <submittedName>
        <fullName evidence="10">Transcriptional activator Myb</fullName>
    </submittedName>
</protein>
<dbReference type="CDD" id="cd00167">
    <property type="entry name" value="SANT"/>
    <property type="match status" value="3"/>
</dbReference>
<feature type="domain" description="Myb-like" evidence="8">
    <location>
        <begin position="98"/>
        <end position="148"/>
    </location>
</feature>
<evidence type="ECO:0000313" key="11">
    <source>
        <dbReference type="EnsemblMetazoa" id="KAF7489857.1"/>
    </source>
</evidence>
<sequence>MSLYYDENSETQVSSTTSNLPFESVYCNATDLDQSAIITAVNSILEPDEKSNTTLSANSTMSNSTSGEIKVLGERNLNQIINVSGKRKLNETVNPLMKKPINRGRWSKEEDGKLRKLVEMYIDNWSEIAKFFPDRNDVQCQQRWCKVLNPKLIKGPWTAAEDNKIVELVNLYGPKKWTIIAKHLTGRVGKQCRERWHNHLNPDIVKTAWTEAEEAIIIEAHSEHGNQWAKIAKLLPGRTDNAIKNHWNSTLKLKAQAIQEGVPFAEFKKRLKRKKTASPLIPKNRRKKSTNIASKHNGNLYYQNENSGYVAGATTNNTDDDFSDLFDSSQGELLRHELSEIQDVNDLVSAIKSSPLRSLITDETNKNSIAEIEDESIGTFLIENENDSNQSTRPTNSTMIEQTFTELSYDPHHRQHIVNQDYLNLTKNLSFISPVKPTTIDPSKSISVLSYQFETPKSSGISMMTTYDTPLSSNFDYAKVKEDLSPENEDKFILGVQNSSYHLLKNSNNNPFISIPMDVQSPIYKLTEIEEKNQDYVNTSDDGFCETPSKSFIQEDLLFSPQLSFCINVSPSTATLATSPSESIIDAKIGLEKTENDPKVLVLNQSPLATICNQEKLQISTQSITSNDGNIVRLASNFLHSTPFSINNSNKISKIEPSSHSVYPTTNENCSMQLIENNISLKNSVGEELTFGFDFIKNPSYYKTLSEDDTIQRLSFRTTESSLNSKNLLNVVEMNGSKLKTDFETVSIDDSNGSCYHSNCEKFQNQESKIEWVNQINQLDSVPQQIPTLISMTTIPNTRALNTTNLFPFQILKLPNVPANSIQPHVFNSNPNLMFLSGTETFLRTNGQQLLAPKPPAQQILTTLSQKIKERSNTRLRKRVKRSRIRLFTNPNESSSSVTTTTSSSIKKKAPNNIIESSSENSIDLMDTIRMIFQTEQWYSMATGKTNVQKTMVNQARTFLQNSYSPRSLPRTRIIPLLRMNRQFDDNSNVTIINKTIKEENE</sequence>
<keyword evidence="12" id="KW-1185">Reference proteome</keyword>
<evidence type="ECO:0000256" key="1">
    <source>
        <dbReference type="ARBA" id="ARBA00004123"/>
    </source>
</evidence>
<dbReference type="Pfam" id="PF13921">
    <property type="entry name" value="Myb_DNA-bind_6"/>
    <property type="match status" value="1"/>
</dbReference>
<reference evidence="11" key="3">
    <citation type="submission" date="2022-06" db="UniProtKB">
        <authorList>
            <consortium name="EnsemblMetazoa"/>
        </authorList>
    </citation>
    <scope>IDENTIFICATION</scope>
</reference>
<evidence type="ECO:0000256" key="5">
    <source>
        <dbReference type="ARBA" id="ARBA00023163"/>
    </source>
</evidence>
<dbReference type="OrthoDB" id="2143914at2759"/>
<accession>A0A834R3Y3</accession>
<feature type="domain" description="Myb-like" evidence="8">
    <location>
        <begin position="201"/>
        <end position="251"/>
    </location>
</feature>
<dbReference type="Gene3D" id="1.10.10.60">
    <property type="entry name" value="Homeodomain-like"/>
    <property type="match status" value="3"/>
</dbReference>
<dbReference type="GO" id="GO:0005634">
    <property type="term" value="C:nucleus"/>
    <property type="evidence" value="ECO:0007669"/>
    <property type="project" value="UniProtKB-SubCell"/>
</dbReference>
<dbReference type="PROSITE" id="PS51294">
    <property type="entry name" value="HTH_MYB"/>
    <property type="match status" value="3"/>
</dbReference>
<dbReference type="Pfam" id="PF00249">
    <property type="entry name" value="Myb_DNA-binding"/>
    <property type="match status" value="1"/>
</dbReference>
<dbReference type="PANTHER" id="PTHR45614">
    <property type="entry name" value="MYB PROTEIN-RELATED"/>
    <property type="match status" value="1"/>
</dbReference>
<evidence type="ECO:0000256" key="7">
    <source>
        <dbReference type="SAM" id="MobiDB-lite"/>
    </source>
</evidence>
<dbReference type="InterPro" id="IPR001005">
    <property type="entry name" value="SANT/Myb"/>
</dbReference>
<feature type="compositionally biased region" description="Low complexity" evidence="7">
    <location>
        <begin position="894"/>
        <end position="905"/>
    </location>
</feature>
<evidence type="ECO:0000256" key="3">
    <source>
        <dbReference type="ARBA" id="ARBA00023015"/>
    </source>
</evidence>
<dbReference type="FunFam" id="1.10.10.60:FF:000010">
    <property type="entry name" value="Transcriptional activator Myb isoform A"/>
    <property type="match status" value="1"/>
</dbReference>
<dbReference type="InterPro" id="IPR050560">
    <property type="entry name" value="MYB_TF"/>
</dbReference>
<feature type="domain" description="Myb-like" evidence="8">
    <location>
        <begin position="149"/>
        <end position="200"/>
    </location>
</feature>
<gene>
    <name evidence="10" type="primary">SSS_546g</name>
    <name evidence="10" type="ORF">SSS_546</name>
</gene>
<dbReference type="PANTHER" id="PTHR45614:SF25">
    <property type="entry name" value="MYB PROTEIN"/>
    <property type="match status" value="1"/>
</dbReference>
<dbReference type="Proteomes" id="UP000070412">
    <property type="component" value="Unassembled WGS sequence"/>
</dbReference>
<keyword evidence="5" id="KW-0804">Transcription</keyword>
<dbReference type="SUPFAM" id="SSF46689">
    <property type="entry name" value="Homeodomain-like"/>
    <property type="match status" value="2"/>
</dbReference>
<evidence type="ECO:0000313" key="12">
    <source>
        <dbReference type="Proteomes" id="UP000070412"/>
    </source>
</evidence>
<evidence type="ECO:0000256" key="6">
    <source>
        <dbReference type="ARBA" id="ARBA00023242"/>
    </source>
</evidence>
<evidence type="ECO:0000256" key="4">
    <source>
        <dbReference type="ARBA" id="ARBA00023125"/>
    </source>
</evidence>
<dbReference type="GO" id="GO:0000981">
    <property type="term" value="F:DNA-binding transcription factor activity, RNA polymerase II-specific"/>
    <property type="evidence" value="ECO:0007669"/>
    <property type="project" value="TreeGrafter"/>
</dbReference>
<comment type="subcellular location">
    <subcellularLocation>
        <location evidence="1">Nucleus</location>
    </subcellularLocation>
</comment>
<reference evidence="10" key="2">
    <citation type="submission" date="2020-01" db="EMBL/GenBank/DDBJ databases">
        <authorList>
            <person name="Korhonen P.K.K."/>
            <person name="Guangxu M.G."/>
            <person name="Wang T.W."/>
            <person name="Stroehlein A.J.S."/>
            <person name="Young N.D."/>
            <person name="Ang C.-S.A."/>
            <person name="Fernando D.W.F."/>
            <person name="Lu H.L."/>
            <person name="Taylor S.T."/>
            <person name="Ehtesham M.E.M."/>
            <person name="Najaraj S.H.N."/>
            <person name="Harsha G.H.G."/>
            <person name="Madugundu A.M."/>
            <person name="Renuse S.R."/>
            <person name="Holt D.H."/>
            <person name="Pandey A.P."/>
            <person name="Papenfuss A.P."/>
            <person name="Gasser R.B.G."/>
            <person name="Fischer K.F."/>
        </authorList>
    </citation>
    <scope>NUCLEOTIDE SEQUENCE</scope>
    <source>
        <strain evidence="10">SSS_KF_BRIS2020</strain>
    </source>
</reference>
<feature type="domain" description="HTH myb-type" evidence="9">
    <location>
        <begin position="149"/>
        <end position="204"/>
    </location>
</feature>
<keyword evidence="6" id="KW-0539">Nucleus</keyword>
<dbReference type="EMBL" id="WVUK01000063">
    <property type="protein sequence ID" value="KAF7489857.1"/>
    <property type="molecule type" value="Genomic_DNA"/>
</dbReference>
<keyword evidence="2" id="KW-0677">Repeat</keyword>
<dbReference type="InterPro" id="IPR017930">
    <property type="entry name" value="Myb_dom"/>
</dbReference>
<evidence type="ECO:0000256" key="2">
    <source>
        <dbReference type="ARBA" id="ARBA00022737"/>
    </source>
</evidence>
<feature type="region of interest" description="Disordered" evidence="7">
    <location>
        <begin position="275"/>
        <end position="294"/>
    </location>
</feature>
<keyword evidence="3" id="KW-0805">Transcription regulation</keyword>
<evidence type="ECO:0000259" key="9">
    <source>
        <dbReference type="PROSITE" id="PS51294"/>
    </source>
</evidence>
<feature type="domain" description="HTH myb-type" evidence="9">
    <location>
        <begin position="98"/>
        <end position="148"/>
    </location>
</feature>
<dbReference type="FunFam" id="1.10.10.60:FF:000016">
    <property type="entry name" value="Transcriptional activator Myb isoform A"/>
    <property type="match status" value="1"/>
</dbReference>
<dbReference type="InterPro" id="IPR009057">
    <property type="entry name" value="Homeodomain-like_sf"/>
</dbReference>
<keyword evidence="4" id="KW-0238">DNA-binding</keyword>
<evidence type="ECO:0000313" key="10">
    <source>
        <dbReference type="EMBL" id="KAF7489857.1"/>
    </source>
</evidence>
<dbReference type="SMART" id="SM00717">
    <property type="entry name" value="SANT"/>
    <property type="match status" value="3"/>
</dbReference>
<proteinExistence type="predicted"/>
<dbReference type="GO" id="GO:0000978">
    <property type="term" value="F:RNA polymerase II cis-regulatory region sequence-specific DNA binding"/>
    <property type="evidence" value="ECO:0007669"/>
    <property type="project" value="TreeGrafter"/>
</dbReference>
<feature type="domain" description="HTH myb-type" evidence="9">
    <location>
        <begin position="205"/>
        <end position="255"/>
    </location>
</feature>
<dbReference type="AlphaFoldDB" id="A0A834R3Y3"/>
<dbReference type="PROSITE" id="PS50090">
    <property type="entry name" value="MYB_LIKE"/>
    <property type="match status" value="3"/>
</dbReference>